<dbReference type="PROSITE" id="PS00012">
    <property type="entry name" value="PHOSPHOPANTETHEINE"/>
    <property type="match status" value="2"/>
</dbReference>
<dbReference type="SUPFAM" id="SSF47336">
    <property type="entry name" value="ACP-like"/>
    <property type="match status" value="2"/>
</dbReference>
<keyword evidence="5" id="KW-0596">Phosphopantetheine</keyword>
<dbReference type="PROSITE" id="PS50075">
    <property type="entry name" value="CARRIER"/>
    <property type="match status" value="2"/>
</dbReference>
<dbReference type="CDD" id="cd19535">
    <property type="entry name" value="Cyc_NRPS"/>
    <property type="match status" value="2"/>
</dbReference>
<dbReference type="PANTHER" id="PTHR45527">
    <property type="entry name" value="NONRIBOSOMAL PEPTIDE SYNTHETASE"/>
    <property type="match status" value="1"/>
</dbReference>
<comment type="pathway">
    <text evidence="2">Siderophore biosynthesis; mycobactin biosynthesis.</text>
</comment>
<proteinExistence type="inferred from homology"/>
<dbReference type="Gene3D" id="3.30.559.10">
    <property type="entry name" value="Chloramphenicol acetyltransferase-like domain"/>
    <property type="match status" value="2"/>
</dbReference>
<dbReference type="InterPro" id="IPR000873">
    <property type="entry name" value="AMP-dep_synth/lig_dom"/>
</dbReference>
<dbReference type="Pfam" id="PF13193">
    <property type="entry name" value="AMP-binding_C"/>
    <property type="match status" value="2"/>
</dbReference>
<keyword evidence="6" id="KW-0597">Phosphoprotein</keyword>
<protein>
    <recommendedName>
        <fullName evidence="4">Phenyloxazoline synthase MbtB</fullName>
    </recommendedName>
    <alternativeName>
        <fullName evidence="8">Mycobactin synthetase protein B</fullName>
    </alternativeName>
</protein>
<gene>
    <name evidence="10" type="ORF">JOF53_001667</name>
</gene>
<dbReference type="InterPro" id="IPR036736">
    <property type="entry name" value="ACP-like_sf"/>
</dbReference>
<dbReference type="SMART" id="SM00823">
    <property type="entry name" value="PKS_PP"/>
    <property type="match status" value="2"/>
</dbReference>
<organism evidence="10 11">
    <name type="scientific">Crossiella equi</name>
    <dbReference type="NCBI Taxonomy" id="130796"/>
    <lineage>
        <taxon>Bacteria</taxon>
        <taxon>Bacillati</taxon>
        <taxon>Actinomycetota</taxon>
        <taxon>Actinomycetes</taxon>
        <taxon>Pseudonocardiales</taxon>
        <taxon>Pseudonocardiaceae</taxon>
        <taxon>Crossiella</taxon>
    </lineage>
</organism>
<dbReference type="InterPro" id="IPR009081">
    <property type="entry name" value="PP-bd_ACP"/>
</dbReference>
<comment type="caution">
    <text evidence="10">The sequence shown here is derived from an EMBL/GenBank/DDBJ whole genome shotgun (WGS) entry which is preliminary data.</text>
</comment>
<keyword evidence="7" id="KW-0436">Ligase</keyword>
<accession>A0ABS5AAN8</accession>
<evidence type="ECO:0000256" key="8">
    <source>
        <dbReference type="ARBA" id="ARBA00033440"/>
    </source>
</evidence>
<dbReference type="InterPro" id="IPR025110">
    <property type="entry name" value="AMP-bd_C"/>
</dbReference>
<dbReference type="InterPro" id="IPR006162">
    <property type="entry name" value="Ppantetheine_attach_site"/>
</dbReference>
<evidence type="ECO:0000256" key="6">
    <source>
        <dbReference type="ARBA" id="ARBA00022553"/>
    </source>
</evidence>
<dbReference type="PANTHER" id="PTHR45527:SF10">
    <property type="entry name" value="PYOCHELIN SYNTHASE PCHF"/>
    <property type="match status" value="1"/>
</dbReference>
<evidence type="ECO:0000256" key="5">
    <source>
        <dbReference type="ARBA" id="ARBA00022450"/>
    </source>
</evidence>
<dbReference type="Gene3D" id="3.30.300.30">
    <property type="match status" value="2"/>
</dbReference>
<dbReference type="InterPro" id="IPR020845">
    <property type="entry name" value="AMP-binding_CS"/>
</dbReference>
<dbReference type="EMBL" id="JAGIOO010000001">
    <property type="protein sequence ID" value="MBP2472795.1"/>
    <property type="molecule type" value="Genomic_DNA"/>
</dbReference>
<evidence type="ECO:0000256" key="3">
    <source>
        <dbReference type="ARBA" id="ARBA00007380"/>
    </source>
</evidence>
<evidence type="ECO:0000256" key="4">
    <source>
        <dbReference type="ARBA" id="ARBA00016743"/>
    </source>
</evidence>
<evidence type="ECO:0000256" key="7">
    <source>
        <dbReference type="ARBA" id="ARBA00022598"/>
    </source>
</evidence>
<dbReference type="Proteomes" id="UP001519363">
    <property type="component" value="Unassembled WGS sequence"/>
</dbReference>
<reference evidence="10 11" key="1">
    <citation type="submission" date="2021-03" db="EMBL/GenBank/DDBJ databases">
        <title>Sequencing the genomes of 1000 actinobacteria strains.</title>
        <authorList>
            <person name="Klenk H.-P."/>
        </authorList>
    </citation>
    <scope>NUCLEOTIDE SEQUENCE [LARGE SCALE GENOMIC DNA]</scope>
    <source>
        <strain evidence="10 11">DSM 44580</strain>
    </source>
</reference>
<dbReference type="Pfam" id="PF00668">
    <property type="entry name" value="Condensation"/>
    <property type="match status" value="2"/>
</dbReference>
<comment type="cofactor">
    <cofactor evidence="1">
        <name>pantetheine 4'-phosphate</name>
        <dbReference type="ChEBI" id="CHEBI:47942"/>
    </cofactor>
</comment>
<dbReference type="InterPro" id="IPR020806">
    <property type="entry name" value="PKS_PP-bd"/>
</dbReference>
<keyword evidence="11" id="KW-1185">Reference proteome</keyword>
<evidence type="ECO:0000256" key="2">
    <source>
        <dbReference type="ARBA" id="ARBA00005102"/>
    </source>
</evidence>
<dbReference type="InterPro" id="IPR045851">
    <property type="entry name" value="AMP-bd_C_sf"/>
</dbReference>
<dbReference type="Gene3D" id="1.10.1200.10">
    <property type="entry name" value="ACP-like"/>
    <property type="match status" value="2"/>
</dbReference>
<dbReference type="CDD" id="cd12114">
    <property type="entry name" value="A_NRPS_TlmIV_like"/>
    <property type="match status" value="2"/>
</dbReference>
<evidence type="ECO:0000313" key="10">
    <source>
        <dbReference type="EMBL" id="MBP2472795.1"/>
    </source>
</evidence>
<dbReference type="SUPFAM" id="SSF52777">
    <property type="entry name" value="CoA-dependent acyltransferases"/>
    <property type="match status" value="4"/>
</dbReference>
<dbReference type="Gene3D" id="3.30.559.30">
    <property type="entry name" value="Nonribosomal peptide synthetase, condensation domain"/>
    <property type="match status" value="2"/>
</dbReference>
<dbReference type="InterPro" id="IPR042099">
    <property type="entry name" value="ANL_N_sf"/>
</dbReference>
<dbReference type="Gene3D" id="3.40.50.12780">
    <property type="entry name" value="N-terminal domain of ligase-like"/>
    <property type="match status" value="2"/>
</dbReference>
<dbReference type="InterPro" id="IPR001242">
    <property type="entry name" value="Condensation_dom"/>
</dbReference>
<dbReference type="Pfam" id="PF00501">
    <property type="entry name" value="AMP-binding"/>
    <property type="match status" value="2"/>
</dbReference>
<dbReference type="Pfam" id="PF00550">
    <property type="entry name" value="PP-binding"/>
    <property type="match status" value="2"/>
</dbReference>
<dbReference type="InterPro" id="IPR057737">
    <property type="entry name" value="Condensation_MtbB-like"/>
</dbReference>
<evidence type="ECO:0000313" key="11">
    <source>
        <dbReference type="Proteomes" id="UP001519363"/>
    </source>
</evidence>
<comment type="similarity">
    <text evidence="3">Belongs to the ATP-dependent AMP-binding enzyme family. MbtB subfamily.</text>
</comment>
<dbReference type="InterPro" id="IPR010071">
    <property type="entry name" value="AA_adenyl_dom"/>
</dbReference>
<evidence type="ECO:0000259" key="9">
    <source>
        <dbReference type="PROSITE" id="PS50075"/>
    </source>
</evidence>
<dbReference type="NCBIfam" id="TIGR01733">
    <property type="entry name" value="AA-adenyl-dom"/>
    <property type="match status" value="2"/>
</dbReference>
<name>A0ABS5AAN8_9PSEU</name>
<feature type="domain" description="Carrier" evidence="9">
    <location>
        <begin position="921"/>
        <end position="996"/>
    </location>
</feature>
<feature type="domain" description="Carrier" evidence="9">
    <location>
        <begin position="1938"/>
        <end position="2013"/>
    </location>
</feature>
<dbReference type="PROSITE" id="PS00455">
    <property type="entry name" value="AMP_BINDING"/>
    <property type="match status" value="2"/>
</dbReference>
<dbReference type="InterPro" id="IPR023213">
    <property type="entry name" value="CAT-like_dom_sf"/>
</dbReference>
<evidence type="ECO:0000256" key="1">
    <source>
        <dbReference type="ARBA" id="ARBA00001957"/>
    </source>
</evidence>
<sequence>MQHAYWIGRRDDQELGGVGCHAYLELTGPARDPERLEAAVHALLARHPMLRARFHADGTQQVQDTSPWPGLTVHDLRELAGPVAGLRLAATRDLLGHRRLDVGRGEVVDVQLTLLPDASSVLHLNIDLLVADVQSIRVLLHDLALLYAGRGDALPALTTTFPDYLAARGRETDREADRAYWLDRLADLPGAPELPLAPRDRATRTRFRRRVHRLSAVDWRRFQAAARGHGLTAAMALATAYAEALGRWSARPEFLLNLPLFDRQPLHEDVPHLVADFTSLVLLPVDTAGAVPFAQRARVVQASLREHLAHTGFSGVEVLRELARTGRAAPVVFACNLGERLVPDTARAELGEWTWMLSQTPQVWLDHQVYEQDGELLLAWDSVDALFPDGLVEDLFAAYTRLVDGLAAEGADWTAPAVPPLPAGQEVLRAAVNAGHRVESGNLLHTGFFDWADRAPERTALRGAGDALTYGQAADRALRVARWLLDRDVRPGEAVAVSLPKGVDQVVAVLGVLAAGAVYVPVGPDQPPRRRERVLSRAGVRVTLDPAAFGAAVTGEPLGTPVDRRPEDSAYVIFTSGSTGEPKGVEITHRAAVNTVEEVNDRFGVTSRDRVLAVCALDFDLSVYDLFGLLGAGGEVVLCAEHQRRDPAALAELVHGHGITLWNSVPALLDQVLAAAPGRLGSLRLALVSGDWVGLDLGPRFTAATGGRLVALGGATEAAIWSNALEVEEVPAEWTSVPYGFPLRNQRYRVADDQGRDRPDWVPGELWIGGTGVALGYRGDPERTRERFVEHGGQRWYRTGDLGRYWADGTLEFLGRTDHQVKLRGHRVELGEVEHHLARCPGVRRAVAVVDRDRLLAAVTAESEVDTAALRAALAECLPAYMLPAVLRQVPELPLTANGKLDRAAVTALLADAVATPAPAPPRGELETRLAAVWAEVLGVPEVGRESDFFLLGGDSLQATRLIARLTAEGVHGAGLDGLFATPVLAEFASTVRLGPAPGSASALRADPAHRFEPFPLTEVQRAYLLGRDPGFVLGGVAAHSYFEFEGVHVDLPRLEAAWRRLVEHHDMLRVVLDPDGGQRVLARVPELTIEVTEAGERPEADLAALRERLSHRVADLTAWPLFAVAAVRYGDRLRLAVSLDNLALDGLSCFRLIAESFRLYTDPAAPLSTTDIGFRDYVLALPPARESSVDYWRARLDTLPPAPALPLRVDPAEVGRPRFTRRTHRVPAATWDRVKEHARTHRATPSAVLLACYAEVLAAWSEHPALTVTLTLFDHRDPHPGLPEMLGDFTSLALFAHESRPERPWSATLRRVQRRLAQDLEHRDVSAEWVRRELTQRLGSPAAAAMPVIFTSALGLTPPAGHEAAGFEEVWGLSQTPQAWLDHQVYESGGDLVLNWDAVEELFPEGLLDALATAGLDLVHHLAREAAHWERPLPDPLPAAQRAVRDRVNATAAPVGNHLLHEGFLAQDPARTALLWDGGALTYGQLSERAARIAGHLQARGVRAGDAVAVTLPKGPDQVAAVLGVLLAGGVYVPVGVDQPKSRQDSMFTTAGVRHILDEQSTVEAQRAERITTPVVVGPDDLAYVIFTSGSTGEPKGVELTHRAAHNTVTDITARFGLTAGDRGLAVSSVDFDLSVFDLFGILGTGGALVLPTEDERRDPRRWRELLRAHRVTVWNTVPALLDLLLTAAGPPPASLRLALLSGDWVGLDLPARLHTAAPDCRLVALGGATEAAIWSNALEVHEVPAHWTSVPYGFPLRNQSYRVADDHGRDRPDWVPGELWIGGTGLARGYRGDPGTTDAKFTTRHGQRWYRTGDRGRYWPDGTLEFLGRTDHQVKIRGHRLELGEVETALHAHPLVRQAVVLAVGDRGHRRLHAFCTGEIPDRAGLVAFLGERLPAYAIPPAIDVLPELPLTGNGKVDRAALAHLAEQARTQDGEAPEGELEIRLAALWARLLGLPRLGRHENFFALGGDSVLAMKLITLLDRELGLDLTLRQLVATPTVAELAGAAPTCEEGAL</sequence>
<dbReference type="SUPFAM" id="SSF56801">
    <property type="entry name" value="Acetyl-CoA synthetase-like"/>
    <property type="match status" value="2"/>
</dbReference>